<protein>
    <submittedName>
        <fullName evidence="1">Uncharacterized protein</fullName>
    </submittedName>
</protein>
<evidence type="ECO:0000313" key="2">
    <source>
        <dbReference type="Proteomes" id="UP000827092"/>
    </source>
</evidence>
<gene>
    <name evidence="1" type="ORF">JTE90_025203</name>
</gene>
<dbReference type="Proteomes" id="UP000827092">
    <property type="component" value="Unassembled WGS sequence"/>
</dbReference>
<sequence>MDALRPATQQAVKRKIFSIVMDAEEEQNRTDKSLISKGVPLEGHIVKCLWKGCSNYRSFNGAHRECLWKCGSDYRKGFFEVVAPTTVSLEVVLRLPSFLRGVP</sequence>
<comment type="caution">
    <text evidence="1">The sequence shown here is derived from an EMBL/GenBank/DDBJ whole genome shotgun (WGS) entry which is preliminary data.</text>
</comment>
<organism evidence="1 2">
    <name type="scientific">Oedothorax gibbosus</name>
    <dbReference type="NCBI Taxonomy" id="931172"/>
    <lineage>
        <taxon>Eukaryota</taxon>
        <taxon>Metazoa</taxon>
        <taxon>Ecdysozoa</taxon>
        <taxon>Arthropoda</taxon>
        <taxon>Chelicerata</taxon>
        <taxon>Arachnida</taxon>
        <taxon>Araneae</taxon>
        <taxon>Araneomorphae</taxon>
        <taxon>Entelegynae</taxon>
        <taxon>Araneoidea</taxon>
        <taxon>Linyphiidae</taxon>
        <taxon>Erigoninae</taxon>
        <taxon>Oedothorax</taxon>
    </lineage>
</organism>
<evidence type="ECO:0000313" key="1">
    <source>
        <dbReference type="EMBL" id="KAG8187675.1"/>
    </source>
</evidence>
<reference evidence="1 2" key="1">
    <citation type="journal article" date="2022" name="Nat. Ecol. Evol.">
        <title>A masculinizing supergene underlies an exaggerated male reproductive morph in a spider.</title>
        <authorList>
            <person name="Hendrickx F."/>
            <person name="De Corte Z."/>
            <person name="Sonet G."/>
            <person name="Van Belleghem S.M."/>
            <person name="Kostlbacher S."/>
            <person name="Vangestel C."/>
        </authorList>
    </citation>
    <scope>NUCLEOTIDE SEQUENCE [LARGE SCALE GENOMIC DNA]</scope>
    <source>
        <strain evidence="1">W744_W776</strain>
    </source>
</reference>
<keyword evidence="2" id="KW-1185">Reference proteome</keyword>
<dbReference type="EMBL" id="JAFNEN010000263">
    <property type="protein sequence ID" value="KAG8187675.1"/>
    <property type="molecule type" value="Genomic_DNA"/>
</dbReference>
<dbReference type="AlphaFoldDB" id="A0AAV6UTU0"/>
<name>A0AAV6UTU0_9ARAC</name>
<accession>A0AAV6UTU0</accession>
<proteinExistence type="predicted"/>